<dbReference type="PANTHER" id="PTHR33908:SF11">
    <property type="entry name" value="MEMBRANE PROTEIN"/>
    <property type="match status" value="1"/>
</dbReference>
<dbReference type="GO" id="GO:0009103">
    <property type="term" value="P:lipopolysaccharide biosynthetic process"/>
    <property type="evidence" value="ECO:0007669"/>
    <property type="project" value="UniProtKB-ARBA"/>
</dbReference>
<feature type="transmembrane region" description="Helical" evidence="8">
    <location>
        <begin position="389"/>
        <end position="407"/>
    </location>
</feature>
<evidence type="ECO:0000256" key="3">
    <source>
        <dbReference type="ARBA" id="ARBA00022676"/>
    </source>
</evidence>
<evidence type="ECO:0000256" key="4">
    <source>
        <dbReference type="ARBA" id="ARBA00022679"/>
    </source>
</evidence>
<dbReference type="InterPro" id="IPR050297">
    <property type="entry name" value="LipidA_mod_glycosyltrf_83"/>
</dbReference>
<proteinExistence type="predicted"/>
<reference evidence="10" key="1">
    <citation type="submission" date="2023-01" db="EMBL/GenBank/DDBJ databases">
        <title>The diversity of Class Acidimicrobiia in South China Sea sediment environments and the proposal of Iamia marina sp. nov., a novel species of the genus Iamia.</title>
        <authorList>
            <person name="He Y."/>
            <person name="Tian X."/>
        </authorList>
    </citation>
    <scope>NUCLEOTIDE SEQUENCE</scope>
    <source>
        <strain evidence="10">DSM 19957</strain>
    </source>
</reference>
<feature type="transmembrane region" description="Helical" evidence="8">
    <location>
        <begin position="155"/>
        <end position="176"/>
    </location>
</feature>
<feature type="transmembrane region" description="Helical" evidence="8">
    <location>
        <begin position="21"/>
        <end position="40"/>
    </location>
</feature>
<dbReference type="GO" id="GO:0005886">
    <property type="term" value="C:plasma membrane"/>
    <property type="evidence" value="ECO:0007669"/>
    <property type="project" value="UniProtKB-SubCell"/>
</dbReference>
<dbReference type="AlphaFoldDB" id="A0AAE9YH94"/>
<protein>
    <submittedName>
        <fullName evidence="10">Glycosyltransferase family 39 protein</fullName>
        <ecNumber evidence="10">2.4.-.-</ecNumber>
    </submittedName>
</protein>
<sequence>MAPAAQARAGARRTAAAVDDATLAVVVVMVALGVRLAFALSRRDAEVGGDAFYFHEQAGLIADGKGFVEPLAYAVDGVERAAADHPPLYSAYLAVWSFLGAGTPTWHLVVSALLGTAAVVLVLTAGRRLAGPRAGLLAGLAAALHPNLWLWDGMLLSETITAFTVALVLWCAVRVLEDPTLARLAATGAAIGLAALARSEMVLLLVVLVPLARRRPSGAPGGGRLAAGALGLVAAVAVVVPWAAYNQTRFTHPVPLSTGAGLVLVSSNCESTYSGTLIGYWDYQCSLDGTVRAGIGPDAEPSEADRALRDDAVAFARDHPGDLPAVAAARLGRVTGLFRPFQQAELASFREGLPSWAATAGLGSWYLLVALAAVGAWDLRRRGVPVGPLLAPLAVVLAVAVLVYGIWRFRVPGDVAVCLLAGVGADVLLRRWLEGGAGPRPTDGLAGAAQAAEAEAGTDAATAAS</sequence>
<feature type="transmembrane region" description="Helical" evidence="8">
    <location>
        <begin position="224"/>
        <end position="245"/>
    </location>
</feature>
<dbReference type="RefSeq" id="WP_272737272.1">
    <property type="nucleotide sequence ID" value="NZ_CP116942.1"/>
</dbReference>
<dbReference type="EC" id="2.4.-.-" evidence="10"/>
<evidence type="ECO:0000256" key="8">
    <source>
        <dbReference type="SAM" id="Phobius"/>
    </source>
</evidence>
<dbReference type="Pfam" id="PF13231">
    <property type="entry name" value="PMT_2"/>
    <property type="match status" value="1"/>
</dbReference>
<feature type="domain" description="Glycosyltransferase RgtA/B/C/D-like" evidence="9">
    <location>
        <begin position="84"/>
        <end position="212"/>
    </location>
</feature>
<dbReference type="PANTHER" id="PTHR33908">
    <property type="entry name" value="MANNOSYLTRANSFERASE YKCB-RELATED"/>
    <property type="match status" value="1"/>
</dbReference>
<dbReference type="InterPro" id="IPR038731">
    <property type="entry name" value="RgtA/B/C-like"/>
</dbReference>
<comment type="subcellular location">
    <subcellularLocation>
        <location evidence="1">Cell membrane</location>
        <topology evidence="1">Multi-pass membrane protein</topology>
    </subcellularLocation>
</comment>
<keyword evidence="5 8" id="KW-0812">Transmembrane</keyword>
<keyword evidence="2" id="KW-1003">Cell membrane</keyword>
<evidence type="ECO:0000313" key="11">
    <source>
        <dbReference type="Proteomes" id="UP001216390"/>
    </source>
</evidence>
<dbReference type="KEGG" id="ima:PO878_03310"/>
<dbReference type="EMBL" id="CP116942">
    <property type="protein sequence ID" value="WCO67751.1"/>
    <property type="molecule type" value="Genomic_DNA"/>
</dbReference>
<dbReference type="Proteomes" id="UP001216390">
    <property type="component" value="Chromosome"/>
</dbReference>
<evidence type="ECO:0000256" key="7">
    <source>
        <dbReference type="ARBA" id="ARBA00023136"/>
    </source>
</evidence>
<evidence type="ECO:0000256" key="5">
    <source>
        <dbReference type="ARBA" id="ARBA00022692"/>
    </source>
</evidence>
<feature type="transmembrane region" description="Helical" evidence="8">
    <location>
        <begin position="356"/>
        <end position="377"/>
    </location>
</feature>
<evidence type="ECO:0000256" key="2">
    <source>
        <dbReference type="ARBA" id="ARBA00022475"/>
    </source>
</evidence>
<feature type="transmembrane region" description="Helical" evidence="8">
    <location>
        <begin position="188"/>
        <end position="212"/>
    </location>
</feature>
<evidence type="ECO:0000259" key="9">
    <source>
        <dbReference type="Pfam" id="PF13231"/>
    </source>
</evidence>
<evidence type="ECO:0000313" key="10">
    <source>
        <dbReference type="EMBL" id="WCO67751.1"/>
    </source>
</evidence>
<keyword evidence="4 10" id="KW-0808">Transferase</keyword>
<evidence type="ECO:0000256" key="1">
    <source>
        <dbReference type="ARBA" id="ARBA00004651"/>
    </source>
</evidence>
<feature type="transmembrane region" description="Helical" evidence="8">
    <location>
        <begin position="106"/>
        <end position="126"/>
    </location>
</feature>
<keyword evidence="3 10" id="KW-0328">Glycosyltransferase</keyword>
<gene>
    <name evidence="10" type="ORF">PO878_03310</name>
</gene>
<evidence type="ECO:0000256" key="6">
    <source>
        <dbReference type="ARBA" id="ARBA00022989"/>
    </source>
</evidence>
<dbReference type="GO" id="GO:0016763">
    <property type="term" value="F:pentosyltransferase activity"/>
    <property type="evidence" value="ECO:0007669"/>
    <property type="project" value="TreeGrafter"/>
</dbReference>
<keyword evidence="7 8" id="KW-0472">Membrane</keyword>
<name>A0AAE9YH94_9ACTN</name>
<accession>A0AAE9YH94</accession>
<keyword evidence="11" id="KW-1185">Reference proteome</keyword>
<keyword evidence="6 8" id="KW-1133">Transmembrane helix</keyword>
<organism evidence="10 11">
    <name type="scientific">Iamia majanohamensis</name>
    <dbReference type="NCBI Taxonomy" id="467976"/>
    <lineage>
        <taxon>Bacteria</taxon>
        <taxon>Bacillati</taxon>
        <taxon>Actinomycetota</taxon>
        <taxon>Acidimicrobiia</taxon>
        <taxon>Acidimicrobiales</taxon>
        <taxon>Iamiaceae</taxon>
        <taxon>Iamia</taxon>
    </lineage>
</organism>